<reference evidence="2" key="1">
    <citation type="submission" date="2019-02" db="EMBL/GenBank/DDBJ databases">
        <authorList>
            <person name="Gruber-Vodicka R. H."/>
            <person name="Seah K. B. B."/>
        </authorList>
    </citation>
    <scope>NUCLEOTIDE SEQUENCE</scope>
    <source>
        <strain evidence="2">BECK_SA2B20</strain>
    </source>
</reference>
<dbReference type="EMBL" id="CAADFI010000226">
    <property type="protein sequence ID" value="VFK01316.1"/>
    <property type="molecule type" value="Genomic_DNA"/>
</dbReference>
<dbReference type="InterPro" id="IPR025161">
    <property type="entry name" value="IS402-like_dom"/>
</dbReference>
<dbReference type="AlphaFoldDB" id="A0A450V994"/>
<name>A0A450V994_9GAMM</name>
<dbReference type="InterPro" id="IPR052909">
    <property type="entry name" value="Transposase_6_like"/>
</dbReference>
<sequence length="83" mass="10356">MPRFMLKDETWSKLRSIILRDRIYDKENLRLVTEGILYRMRTGCPWRDLPEVFGYWNTVYKRFNRLGSKEEIDKDFQIFIKRY</sequence>
<dbReference type="PANTHER" id="PTHR46637:SF1">
    <property type="entry name" value="BLL5188 PROTEIN"/>
    <property type="match status" value="1"/>
</dbReference>
<feature type="domain" description="Insertion element IS402-like" evidence="1">
    <location>
        <begin position="6"/>
        <end position="67"/>
    </location>
</feature>
<protein>
    <submittedName>
        <fullName evidence="2">Transposase of IS4/5 family (DUF4096)</fullName>
    </submittedName>
</protein>
<evidence type="ECO:0000313" key="2">
    <source>
        <dbReference type="EMBL" id="VFK01316.1"/>
    </source>
</evidence>
<gene>
    <name evidence="2" type="ORF">BECKH772B_GA0070898_102261</name>
</gene>
<accession>A0A450V994</accession>
<proteinExistence type="predicted"/>
<dbReference type="PANTHER" id="PTHR46637">
    <property type="entry name" value="TIS1421-TRANSPOSASE PROTEIN A"/>
    <property type="match status" value="1"/>
</dbReference>
<evidence type="ECO:0000259" key="1">
    <source>
        <dbReference type="Pfam" id="PF13340"/>
    </source>
</evidence>
<dbReference type="Pfam" id="PF13340">
    <property type="entry name" value="DUF4096"/>
    <property type="match status" value="1"/>
</dbReference>
<organism evidence="2">
    <name type="scientific">Candidatus Kentrum eta</name>
    <dbReference type="NCBI Taxonomy" id="2126337"/>
    <lineage>
        <taxon>Bacteria</taxon>
        <taxon>Pseudomonadati</taxon>
        <taxon>Pseudomonadota</taxon>
        <taxon>Gammaproteobacteria</taxon>
        <taxon>Candidatus Kentrum</taxon>
    </lineage>
</organism>